<dbReference type="CDD" id="cd03216">
    <property type="entry name" value="ABC_Carb_Monos_I"/>
    <property type="match status" value="1"/>
</dbReference>
<dbReference type="SMART" id="SM00382">
    <property type="entry name" value="AAA"/>
    <property type="match status" value="2"/>
</dbReference>
<evidence type="ECO:0000256" key="7">
    <source>
        <dbReference type="ARBA" id="ARBA00022840"/>
    </source>
</evidence>
<dbReference type="PROSITE" id="PS50893">
    <property type="entry name" value="ABC_TRANSPORTER_2"/>
    <property type="match status" value="2"/>
</dbReference>
<dbReference type="RefSeq" id="WP_255039867.1">
    <property type="nucleotide sequence ID" value="NZ_RJUF01000195.1"/>
</dbReference>
<comment type="caution">
    <text evidence="11">The sequence shown here is derived from an EMBL/GenBank/DDBJ whole genome shotgun (WGS) entry which is preliminary data.</text>
</comment>
<dbReference type="Gene3D" id="3.40.50.300">
    <property type="entry name" value="P-loop containing nucleotide triphosphate hydrolases"/>
    <property type="match status" value="2"/>
</dbReference>
<keyword evidence="12" id="KW-1185">Reference proteome</keyword>
<evidence type="ECO:0000313" key="12">
    <source>
        <dbReference type="Proteomes" id="UP001204144"/>
    </source>
</evidence>
<evidence type="ECO:0000256" key="6">
    <source>
        <dbReference type="ARBA" id="ARBA00022741"/>
    </source>
</evidence>
<evidence type="ECO:0000256" key="2">
    <source>
        <dbReference type="ARBA" id="ARBA00022448"/>
    </source>
</evidence>
<evidence type="ECO:0000256" key="4">
    <source>
        <dbReference type="ARBA" id="ARBA00022597"/>
    </source>
</evidence>
<feature type="domain" description="ABC transporter" evidence="10">
    <location>
        <begin position="253"/>
        <end position="489"/>
    </location>
</feature>
<dbReference type="GO" id="GO:0005886">
    <property type="term" value="C:plasma membrane"/>
    <property type="evidence" value="ECO:0007669"/>
    <property type="project" value="UniProtKB-SubCell"/>
</dbReference>
<accession>A0AAE3H6G4</accession>
<comment type="subcellular location">
    <subcellularLocation>
        <location evidence="1">Cell membrane</location>
        <topology evidence="1">Peripheral membrane protein</topology>
    </subcellularLocation>
</comment>
<dbReference type="InterPro" id="IPR003593">
    <property type="entry name" value="AAA+_ATPase"/>
</dbReference>
<keyword evidence="6" id="KW-0547">Nucleotide-binding</keyword>
<keyword evidence="7 11" id="KW-0067">ATP-binding</keyword>
<evidence type="ECO:0000256" key="9">
    <source>
        <dbReference type="ARBA" id="ARBA00023136"/>
    </source>
</evidence>
<name>A0AAE3H6G4_9BACT</name>
<evidence type="ECO:0000256" key="1">
    <source>
        <dbReference type="ARBA" id="ARBA00004202"/>
    </source>
</evidence>
<gene>
    <name evidence="11" type="ORF">EGI31_24745</name>
</gene>
<dbReference type="InterPro" id="IPR027417">
    <property type="entry name" value="P-loop_NTPase"/>
</dbReference>
<dbReference type="GO" id="GO:0005524">
    <property type="term" value="F:ATP binding"/>
    <property type="evidence" value="ECO:0007669"/>
    <property type="project" value="UniProtKB-KW"/>
</dbReference>
<keyword evidence="4" id="KW-0762">Sugar transport</keyword>
<dbReference type="PANTHER" id="PTHR43790">
    <property type="entry name" value="CARBOHYDRATE TRANSPORT ATP-BINDING PROTEIN MG119-RELATED"/>
    <property type="match status" value="1"/>
</dbReference>
<dbReference type="InterPro" id="IPR017871">
    <property type="entry name" value="ABC_transporter-like_CS"/>
</dbReference>
<dbReference type="EMBL" id="RJUF01000195">
    <property type="protein sequence ID" value="MCP9766159.1"/>
    <property type="molecule type" value="Genomic_DNA"/>
</dbReference>
<evidence type="ECO:0000313" key="11">
    <source>
        <dbReference type="EMBL" id="MCP9766159.1"/>
    </source>
</evidence>
<dbReference type="Pfam" id="PF00005">
    <property type="entry name" value="ABC_tran"/>
    <property type="match status" value="2"/>
</dbReference>
<feature type="domain" description="ABC transporter" evidence="10">
    <location>
        <begin position="5"/>
        <end position="240"/>
    </location>
</feature>
<keyword evidence="2" id="KW-0813">Transport</keyword>
<keyword evidence="8" id="KW-1278">Translocase</keyword>
<organism evidence="11 12">
    <name type="scientific">Lacihabitans soyangensis</name>
    <dbReference type="NCBI Taxonomy" id="869394"/>
    <lineage>
        <taxon>Bacteria</taxon>
        <taxon>Pseudomonadati</taxon>
        <taxon>Bacteroidota</taxon>
        <taxon>Cytophagia</taxon>
        <taxon>Cytophagales</taxon>
        <taxon>Leadbetterellaceae</taxon>
        <taxon>Lacihabitans</taxon>
    </lineage>
</organism>
<dbReference type="PANTHER" id="PTHR43790:SF3">
    <property type="entry name" value="D-ALLOSE IMPORT ATP-BINDING PROTEIN ALSA-RELATED"/>
    <property type="match status" value="1"/>
</dbReference>
<evidence type="ECO:0000256" key="8">
    <source>
        <dbReference type="ARBA" id="ARBA00022967"/>
    </source>
</evidence>
<dbReference type="Proteomes" id="UP001204144">
    <property type="component" value="Unassembled WGS sequence"/>
</dbReference>
<dbReference type="PROSITE" id="PS00211">
    <property type="entry name" value="ABC_TRANSPORTER_1"/>
    <property type="match status" value="1"/>
</dbReference>
<dbReference type="FunFam" id="3.40.50.300:FF:000127">
    <property type="entry name" value="Ribose import ATP-binding protein RbsA"/>
    <property type="match status" value="1"/>
</dbReference>
<sequence length="492" mass="53630">MSIILEFSNISKSFSGNRVIDNISLQIEKGKVHTLMGENGAGKSTLMKILVGLLQPDEGEILLEGEVISGLSVHAILGKGIAMIHQEILMVPDLSVAQNIFLGKESHRFSWLNESEINTKSKRILADLKLDISPKIKVKNLSIADRQMVEIAKAISNKAKVIIMDEPTSVLSDTEVKTLFQIIEKLKSEGVAIIYISHKMEEIFQISDTLAVLRDGKLISTQKASELNSNSLISLMVGREISEIFPESKTEMGRTLISVRNLSKKGVFSNINFEVKAGQVLGLAGLVGAGRSEIARAIAGLDKYDSGIIELEGLEVPINSPSDAIELGIGFVSEDRKALGFIPQMNIRENISLSSLKSFSKLGFVDTDSETKSTQVVFEDLKVKARGLGQKVISLSGGNQQKVVIGKVLMSNPKVIILDEPTRGIDVGAKFEIYKLINTLKAKGLAIILISSEMPEILGLCDRILVLSKGKQKVILPKSEASQEKIMQYAVH</sequence>
<evidence type="ECO:0000256" key="5">
    <source>
        <dbReference type="ARBA" id="ARBA00022737"/>
    </source>
</evidence>
<evidence type="ECO:0000256" key="3">
    <source>
        <dbReference type="ARBA" id="ARBA00022475"/>
    </source>
</evidence>
<evidence type="ECO:0000259" key="10">
    <source>
        <dbReference type="PROSITE" id="PS50893"/>
    </source>
</evidence>
<proteinExistence type="predicted"/>
<reference evidence="11 12" key="1">
    <citation type="submission" date="2018-11" db="EMBL/GenBank/DDBJ databases">
        <title>Novel bacteria species description.</title>
        <authorList>
            <person name="Han J.-H."/>
        </authorList>
    </citation>
    <scope>NUCLEOTIDE SEQUENCE [LARGE SCALE GENOMIC DNA]</scope>
    <source>
        <strain evidence="11 12">KCTC23259</strain>
    </source>
</reference>
<keyword evidence="9" id="KW-0472">Membrane</keyword>
<dbReference type="CDD" id="cd03215">
    <property type="entry name" value="ABC_Carb_Monos_II"/>
    <property type="match status" value="1"/>
</dbReference>
<dbReference type="InterPro" id="IPR003439">
    <property type="entry name" value="ABC_transporter-like_ATP-bd"/>
</dbReference>
<dbReference type="AlphaFoldDB" id="A0AAE3H6G4"/>
<keyword evidence="5" id="KW-0677">Repeat</keyword>
<dbReference type="GO" id="GO:0016887">
    <property type="term" value="F:ATP hydrolysis activity"/>
    <property type="evidence" value="ECO:0007669"/>
    <property type="project" value="InterPro"/>
</dbReference>
<keyword evidence="3" id="KW-1003">Cell membrane</keyword>
<dbReference type="InterPro" id="IPR050107">
    <property type="entry name" value="ABC_carbohydrate_import_ATPase"/>
</dbReference>
<dbReference type="SUPFAM" id="SSF52540">
    <property type="entry name" value="P-loop containing nucleoside triphosphate hydrolases"/>
    <property type="match status" value="2"/>
</dbReference>
<protein>
    <submittedName>
        <fullName evidence="11">Sugar ABC transporter ATP-binding protein</fullName>
    </submittedName>
</protein>